<evidence type="ECO:0000313" key="2">
    <source>
        <dbReference type="Proteomes" id="UP001154282"/>
    </source>
</evidence>
<reference evidence="1" key="1">
    <citation type="submission" date="2022-08" db="EMBL/GenBank/DDBJ databases">
        <authorList>
            <person name="Gutierrez-Valencia J."/>
        </authorList>
    </citation>
    <scope>NUCLEOTIDE SEQUENCE</scope>
</reference>
<proteinExistence type="predicted"/>
<keyword evidence="2" id="KW-1185">Reference proteome</keyword>
<organism evidence="1 2">
    <name type="scientific">Linum tenue</name>
    <dbReference type="NCBI Taxonomy" id="586396"/>
    <lineage>
        <taxon>Eukaryota</taxon>
        <taxon>Viridiplantae</taxon>
        <taxon>Streptophyta</taxon>
        <taxon>Embryophyta</taxon>
        <taxon>Tracheophyta</taxon>
        <taxon>Spermatophyta</taxon>
        <taxon>Magnoliopsida</taxon>
        <taxon>eudicotyledons</taxon>
        <taxon>Gunneridae</taxon>
        <taxon>Pentapetalae</taxon>
        <taxon>rosids</taxon>
        <taxon>fabids</taxon>
        <taxon>Malpighiales</taxon>
        <taxon>Linaceae</taxon>
        <taxon>Linum</taxon>
    </lineage>
</organism>
<accession>A0AAV0QZR8</accession>
<evidence type="ECO:0000313" key="1">
    <source>
        <dbReference type="EMBL" id="CAI0550748.1"/>
    </source>
</evidence>
<sequence length="21" mass="2106">MTSPSAASTTLATQATLLDLL</sequence>
<protein>
    <submittedName>
        <fullName evidence="1">Uncharacterized protein</fullName>
    </submittedName>
</protein>
<gene>
    <name evidence="1" type="ORF">LITE_LOCUS45662</name>
</gene>
<comment type="caution">
    <text evidence="1">The sequence shown here is derived from an EMBL/GenBank/DDBJ whole genome shotgun (WGS) entry which is preliminary data.</text>
</comment>
<name>A0AAV0QZR8_9ROSI</name>
<dbReference type="AlphaFoldDB" id="A0AAV0QZR8"/>
<dbReference type="Proteomes" id="UP001154282">
    <property type="component" value="Unassembled WGS sequence"/>
</dbReference>
<dbReference type="EMBL" id="CAMGYJ010000010">
    <property type="protein sequence ID" value="CAI0550748.1"/>
    <property type="molecule type" value="Genomic_DNA"/>
</dbReference>